<dbReference type="Proteomes" id="UP000230556">
    <property type="component" value="Unassembled WGS sequence"/>
</dbReference>
<dbReference type="EMBL" id="PFFO01000102">
    <property type="protein sequence ID" value="PIW07767.1"/>
    <property type="molecule type" value="Genomic_DNA"/>
</dbReference>
<feature type="domain" description="Thoeris protein ThsB TIR-like" evidence="1">
    <location>
        <begin position="6"/>
        <end position="93"/>
    </location>
</feature>
<dbReference type="Gene3D" id="3.40.50.9200">
    <property type="entry name" value="Hypothetical protein MTH538"/>
    <property type="match status" value="1"/>
</dbReference>
<evidence type="ECO:0000313" key="2">
    <source>
        <dbReference type="EMBL" id="PIW07767.1"/>
    </source>
</evidence>
<proteinExistence type="predicted"/>
<gene>
    <name evidence="2" type="ORF">COW38_02345</name>
</gene>
<organism evidence="2 3">
    <name type="scientific">Candidatus Collierbacteria bacterium CG17_big_fil_post_rev_8_21_14_2_50_45_7</name>
    <dbReference type="NCBI Taxonomy" id="1974536"/>
    <lineage>
        <taxon>Bacteria</taxon>
        <taxon>Candidatus Collieribacteriota</taxon>
    </lineage>
</organism>
<accession>A0A2M7FPY0</accession>
<dbReference type="InterPro" id="IPR036490">
    <property type="entry name" value="ThsB_TIR-like_sf"/>
</dbReference>
<evidence type="ECO:0000259" key="1">
    <source>
        <dbReference type="Pfam" id="PF08937"/>
    </source>
</evidence>
<name>A0A2M7FPY0_9BACT</name>
<sequence>MSKKVFVSFDFDNDSGIKNFVMGQAKLSTSPFWGADWSMKEAVAQTKWEDEAEKRIKQCDIVLVMVGKQTYRASGVLKEVEFARQYNKPIAQIIAYSDLVNPTPVANAGRLYRWSWENLKTLL</sequence>
<dbReference type="SUPFAM" id="SSF52206">
    <property type="entry name" value="Hypothetical protein MTH538"/>
    <property type="match status" value="1"/>
</dbReference>
<reference evidence="3" key="1">
    <citation type="submission" date="2017-09" db="EMBL/GenBank/DDBJ databases">
        <title>Depth-based differentiation of microbial function through sediment-hosted aquifers and enrichment of novel symbionts in the deep terrestrial subsurface.</title>
        <authorList>
            <person name="Probst A.J."/>
            <person name="Ladd B."/>
            <person name="Jarett J.K."/>
            <person name="Geller-Mcgrath D.E."/>
            <person name="Sieber C.M.K."/>
            <person name="Emerson J.B."/>
            <person name="Anantharaman K."/>
            <person name="Thomas B.C."/>
            <person name="Malmstrom R."/>
            <person name="Stieglmeier M."/>
            <person name="Klingl A."/>
            <person name="Woyke T."/>
            <person name="Ryan C.M."/>
            <person name="Banfield J.F."/>
        </authorList>
    </citation>
    <scope>NUCLEOTIDE SEQUENCE [LARGE SCALE GENOMIC DNA]</scope>
</reference>
<dbReference type="Pfam" id="PF08937">
    <property type="entry name" value="ThsB_TIR"/>
    <property type="match status" value="1"/>
</dbReference>
<protein>
    <recommendedName>
        <fullName evidence="1">Thoeris protein ThsB TIR-like domain-containing protein</fullName>
    </recommendedName>
</protein>
<dbReference type="InterPro" id="IPR015032">
    <property type="entry name" value="ThsB__TIR-like_domain"/>
</dbReference>
<dbReference type="AlphaFoldDB" id="A0A2M7FPY0"/>
<evidence type="ECO:0000313" key="3">
    <source>
        <dbReference type="Proteomes" id="UP000230556"/>
    </source>
</evidence>
<comment type="caution">
    <text evidence="2">The sequence shown here is derived from an EMBL/GenBank/DDBJ whole genome shotgun (WGS) entry which is preliminary data.</text>
</comment>